<dbReference type="InterPro" id="IPR050319">
    <property type="entry name" value="ABC_transp_ATP-bind"/>
</dbReference>
<proteinExistence type="inferred from homology"/>
<keyword evidence="2" id="KW-0813">Transport</keyword>
<comment type="similarity">
    <text evidence="1">Belongs to the ABC transporter superfamily.</text>
</comment>
<dbReference type="AlphaFoldDB" id="A0A7D7WCM0"/>
<evidence type="ECO:0000259" key="5">
    <source>
        <dbReference type="PROSITE" id="PS50893"/>
    </source>
</evidence>
<dbReference type="InterPro" id="IPR017871">
    <property type="entry name" value="ABC_transporter-like_CS"/>
</dbReference>
<dbReference type="PANTHER" id="PTHR43776:SF7">
    <property type="entry name" value="D,D-DIPEPTIDE TRANSPORT ATP-BINDING PROTEIN DDPF-RELATED"/>
    <property type="match status" value="1"/>
</dbReference>
<feature type="domain" description="ABC transporter" evidence="5">
    <location>
        <begin position="18"/>
        <end position="262"/>
    </location>
</feature>
<dbReference type="InterPro" id="IPR003439">
    <property type="entry name" value="ABC_transporter-like_ATP-bd"/>
</dbReference>
<dbReference type="Pfam" id="PF00005">
    <property type="entry name" value="ABC_tran"/>
    <property type="match status" value="1"/>
</dbReference>
<organism evidence="6 7">
    <name type="scientific">Microbacterium esteraromaticum</name>
    <dbReference type="NCBI Taxonomy" id="57043"/>
    <lineage>
        <taxon>Bacteria</taxon>
        <taxon>Bacillati</taxon>
        <taxon>Actinomycetota</taxon>
        <taxon>Actinomycetes</taxon>
        <taxon>Micrococcales</taxon>
        <taxon>Microbacteriaceae</taxon>
        <taxon>Microbacterium</taxon>
    </lineage>
</organism>
<dbReference type="GO" id="GO:0016887">
    <property type="term" value="F:ATP hydrolysis activity"/>
    <property type="evidence" value="ECO:0007669"/>
    <property type="project" value="InterPro"/>
</dbReference>
<dbReference type="Proteomes" id="UP000515708">
    <property type="component" value="Chromosome"/>
</dbReference>
<dbReference type="InterPro" id="IPR027417">
    <property type="entry name" value="P-loop_NTPase"/>
</dbReference>
<dbReference type="GO" id="GO:0055085">
    <property type="term" value="P:transmembrane transport"/>
    <property type="evidence" value="ECO:0007669"/>
    <property type="project" value="UniProtKB-ARBA"/>
</dbReference>
<dbReference type="GO" id="GO:0005524">
    <property type="term" value="F:ATP binding"/>
    <property type="evidence" value="ECO:0007669"/>
    <property type="project" value="UniProtKB-KW"/>
</dbReference>
<dbReference type="SUPFAM" id="SSF52540">
    <property type="entry name" value="P-loop containing nucleoside triphosphate hydrolases"/>
    <property type="match status" value="1"/>
</dbReference>
<accession>A0A7D7WCM0</accession>
<evidence type="ECO:0000256" key="2">
    <source>
        <dbReference type="ARBA" id="ARBA00022448"/>
    </source>
</evidence>
<dbReference type="SMART" id="SM00382">
    <property type="entry name" value="AAA"/>
    <property type="match status" value="1"/>
</dbReference>
<reference evidence="6 7" key="1">
    <citation type="journal article" date="2020" name="Front. Microbiol.">
        <title>Design of Bacterial Strain-Specific qPCR Assays Using NGS Data and Publicly Available Resources and Its Application to Track Biocontrol Strains.</title>
        <authorList>
            <person name="Hernandez I."/>
            <person name="Sant C."/>
            <person name="Martinez R."/>
            <person name="Fernandez C."/>
        </authorList>
    </citation>
    <scope>NUCLEOTIDE SEQUENCE [LARGE SCALE GENOMIC DNA]</scope>
    <source>
        <strain evidence="6 7">B24</strain>
    </source>
</reference>
<sequence>MTTNEARQDAAEASRLDLHEVRVEFKTGRGGRNRVVAANGISLSIGRGEIVGLVGESGSGKSTLGRVMVGLQRPDSGEVRIGGVTRSGRRRLRPGFGRTVQMVFQSPAASLNPKRTVGSILGYAARQAGVGRAASQRRAAEALEEVGISPASDYLRRYPHELSGGQQQRVAIARALLYEPEYLVADEPTSALDVSVRVQIIELIRTLQHTRRMGILFITHDLSVVRALADRAVVMFRGDIVEAGSVGDIFLSPQNEYTQTLLKSTPKLEPPAWFVDENSEPEHEEG</sequence>
<keyword evidence="4 6" id="KW-0067">ATP-binding</keyword>
<dbReference type="PROSITE" id="PS00211">
    <property type="entry name" value="ABC_TRANSPORTER_1"/>
    <property type="match status" value="1"/>
</dbReference>
<gene>
    <name evidence="6" type="ORF">FVO59_00880</name>
</gene>
<keyword evidence="3" id="KW-0547">Nucleotide-binding</keyword>
<dbReference type="RefSeq" id="WP_182253733.1">
    <property type="nucleotide sequence ID" value="NZ_CP043732.1"/>
</dbReference>
<dbReference type="PROSITE" id="PS50893">
    <property type="entry name" value="ABC_TRANSPORTER_2"/>
    <property type="match status" value="1"/>
</dbReference>
<name>A0A7D7WCM0_9MICO</name>
<protein>
    <submittedName>
        <fullName evidence="6">ABC transporter ATP-binding protein</fullName>
    </submittedName>
</protein>
<evidence type="ECO:0000256" key="3">
    <source>
        <dbReference type="ARBA" id="ARBA00022741"/>
    </source>
</evidence>
<dbReference type="InterPro" id="IPR003593">
    <property type="entry name" value="AAA+_ATPase"/>
</dbReference>
<dbReference type="Gene3D" id="3.40.50.300">
    <property type="entry name" value="P-loop containing nucleotide triphosphate hydrolases"/>
    <property type="match status" value="1"/>
</dbReference>
<evidence type="ECO:0000313" key="6">
    <source>
        <dbReference type="EMBL" id="QMU95911.1"/>
    </source>
</evidence>
<dbReference type="EMBL" id="CP043732">
    <property type="protein sequence ID" value="QMU95911.1"/>
    <property type="molecule type" value="Genomic_DNA"/>
</dbReference>
<evidence type="ECO:0000313" key="7">
    <source>
        <dbReference type="Proteomes" id="UP000515708"/>
    </source>
</evidence>
<dbReference type="PANTHER" id="PTHR43776">
    <property type="entry name" value="TRANSPORT ATP-BINDING PROTEIN"/>
    <property type="match status" value="1"/>
</dbReference>
<evidence type="ECO:0000256" key="1">
    <source>
        <dbReference type="ARBA" id="ARBA00005417"/>
    </source>
</evidence>
<evidence type="ECO:0000256" key="4">
    <source>
        <dbReference type="ARBA" id="ARBA00022840"/>
    </source>
</evidence>
<dbReference type="CDD" id="cd03257">
    <property type="entry name" value="ABC_NikE_OppD_transporters"/>
    <property type="match status" value="1"/>
</dbReference>